<dbReference type="Pfam" id="PF00005">
    <property type="entry name" value="ABC_tran"/>
    <property type="match status" value="1"/>
</dbReference>
<dbReference type="PANTHER" id="PTHR42788">
    <property type="entry name" value="TAURINE IMPORT ATP-BINDING PROTEIN-RELATED"/>
    <property type="match status" value="1"/>
</dbReference>
<keyword evidence="6" id="KW-1185">Reference proteome</keyword>
<dbReference type="InterPro" id="IPR003593">
    <property type="entry name" value="AAA+_ATPase"/>
</dbReference>
<evidence type="ECO:0000313" key="5">
    <source>
        <dbReference type="EMBL" id="MFD1426805.1"/>
    </source>
</evidence>
<dbReference type="InterPro" id="IPR050166">
    <property type="entry name" value="ABC_transporter_ATP-bind"/>
</dbReference>
<evidence type="ECO:0000256" key="2">
    <source>
        <dbReference type="ARBA" id="ARBA00022741"/>
    </source>
</evidence>
<dbReference type="SMART" id="SM00382">
    <property type="entry name" value="AAA"/>
    <property type="match status" value="1"/>
</dbReference>
<accession>A0ABW4C7V1</accession>
<dbReference type="SUPFAM" id="SSF52540">
    <property type="entry name" value="P-loop containing nucleoside triphosphate hydrolases"/>
    <property type="match status" value="1"/>
</dbReference>
<dbReference type="CDD" id="cd03293">
    <property type="entry name" value="ABC_NrtD_SsuB_transporters"/>
    <property type="match status" value="1"/>
</dbReference>
<proteinExistence type="predicted"/>
<evidence type="ECO:0000313" key="6">
    <source>
        <dbReference type="Proteomes" id="UP001597282"/>
    </source>
</evidence>
<dbReference type="PANTHER" id="PTHR42788:SF2">
    <property type="entry name" value="ABC TRANSPORTER ATP-BINDING PROTEIN"/>
    <property type="match status" value="1"/>
</dbReference>
<dbReference type="PROSITE" id="PS00211">
    <property type="entry name" value="ABC_TRANSPORTER_1"/>
    <property type="match status" value="1"/>
</dbReference>
<keyword evidence="2" id="KW-0547">Nucleotide-binding</keyword>
<dbReference type="Gene3D" id="3.40.50.300">
    <property type="entry name" value="P-loop containing nucleotide triphosphate hydrolases"/>
    <property type="match status" value="1"/>
</dbReference>
<keyword evidence="1" id="KW-0813">Transport</keyword>
<dbReference type="EMBL" id="JBHTNU010000006">
    <property type="protein sequence ID" value="MFD1426805.1"/>
    <property type="molecule type" value="Genomic_DNA"/>
</dbReference>
<evidence type="ECO:0000259" key="4">
    <source>
        <dbReference type="PROSITE" id="PS50893"/>
    </source>
</evidence>
<gene>
    <name evidence="5" type="ORF">ACFQ4Y_07630</name>
</gene>
<name>A0ABW4C7V1_9BACL</name>
<dbReference type="RefSeq" id="WP_380164256.1">
    <property type="nucleotide sequence ID" value="NZ_JBHTNU010000006.1"/>
</dbReference>
<dbReference type="Proteomes" id="UP001597282">
    <property type="component" value="Unassembled WGS sequence"/>
</dbReference>
<dbReference type="InterPro" id="IPR027417">
    <property type="entry name" value="P-loop_NTPase"/>
</dbReference>
<comment type="caution">
    <text evidence="5">The sequence shown here is derived from an EMBL/GenBank/DDBJ whole genome shotgun (WGS) entry which is preliminary data.</text>
</comment>
<dbReference type="GO" id="GO:0005524">
    <property type="term" value="F:ATP binding"/>
    <property type="evidence" value="ECO:0007669"/>
    <property type="project" value="UniProtKB-KW"/>
</dbReference>
<protein>
    <submittedName>
        <fullName evidence="5">ABC transporter ATP-binding protein</fullName>
    </submittedName>
</protein>
<reference evidence="6" key="1">
    <citation type="journal article" date="2019" name="Int. J. Syst. Evol. Microbiol.">
        <title>The Global Catalogue of Microorganisms (GCM) 10K type strain sequencing project: providing services to taxonomists for standard genome sequencing and annotation.</title>
        <authorList>
            <consortium name="The Broad Institute Genomics Platform"/>
            <consortium name="The Broad Institute Genome Sequencing Center for Infectious Disease"/>
            <person name="Wu L."/>
            <person name="Ma J."/>
        </authorList>
    </citation>
    <scope>NUCLEOTIDE SEQUENCE [LARGE SCALE GENOMIC DNA]</scope>
    <source>
        <strain evidence="6">S1</strain>
    </source>
</reference>
<dbReference type="PROSITE" id="PS50893">
    <property type="entry name" value="ABC_TRANSPORTER_2"/>
    <property type="match status" value="1"/>
</dbReference>
<sequence length="251" mass="28521">MKLKLEGLSHVYPTPEGMRQVVEDIDLTVEPGEFVSIIGPSGCGKSTLFNLISGLERPTAGQVWIGEEDITGQTGHVSYMPQKDCLFPWRTVLENATLAVEVAGGNKKDARRRAEELLPIFGLESFAHESPARLSGGMRQRAALLRTVMADQDLWLLDEPMGALDALTRERMQDWLLGILKRFPRTVLFITHSIDEAIYLSDRVVVLTPRPARIQEILQVELPRPRRREQLATETFLRHKQWLWERLNQGM</sequence>
<evidence type="ECO:0000256" key="3">
    <source>
        <dbReference type="ARBA" id="ARBA00022840"/>
    </source>
</evidence>
<keyword evidence="3 5" id="KW-0067">ATP-binding</keyword>
<dbReference type="InterPro" id="IPR017871">
    <property type="entry name" value="ABC_transporter-like_CS"/>
</dbReference>
<evidence type="ECO:0000256" key="1">
    <source>
        <dbReference type="ARBA" id="ARBA00022448"/>
    </source>
</evidence>
<dbReference type="InterPro" id="IPR003439">
    <property type="entry name" value="ABC_transporter-like_ATP-bd"/>
</dbReference>
<organism evidence="5 6">
    <name type="scientific">Kroppenstedtia sanguinis</name>
    <dbReference type="NCBI Taxonomy" id="1380684"/>
    <lineage>
        <taxon>Bacteria</taxon>
        <taxon>Bacillati</taxon>
        <taxon>Bacillota</taxon>
        <taxon>Bacilli</taxon>
        <taxon>Bacillales</taxon>
        <taxon>Thermoactinomycetaceae</taxon>
        <taxon>Kroppenstedtia</taxon>
    </lineage>
</organism>
<feature type="domain" description="ABC transporter" evidence="4">
    <location>
        <begin position="3"/>
        <end position="234"/>
    </location>
</feature>